<evidence type="ECO:0000313" key="1">
    <source>
        <dbReference type="EMBL" id="KAJ1350047.1"/>
    </source>
</evidence>
<accession>A0AAD5MJD2</accession>
<proteinExistence type="predicted"/>
<dbReference type="Proteomes" id="UP001196413">
    <property type="component" value="Unassembled WGS sequence"/>
</dbReference>
<dbReference type="EMBL" id="JAHQIW010000789">
    <property type="protein sequence ID" value="KAJ1350047.1"/>
    <property type="molecule type" value="Genomic_DNA"/>
</dbReference>
<keyword evidence="2" id="KW-1185">Reference proteome</keyword>
<gene>
    <name evidence="1" type="ORF">KIN20_005752</name>
</gene>
<reference evidence="1" key="1">
    <citation type="submission" date="2021-06" db="EMBL/GenBank/DDBJ databases">
        <title>Parelaphostrongylus tenuis whole genome reference sequence.</title>
        <authorList>
            <person name="Garwood T.J."/>
            <person name="Larsen P.A."/>
            <person name="Fountain-Jones N.M."/>
            <person name="Garbe J.R."/>
            <person name="Macchietto M.G."/>
            <person name="Kania S.A."/>
            <person name="Gerhold R.W."/>
            <person name="Richards J.E."/>
            <person name="Wolf T.M."/>
        </authorList>
    </citation>
    <scope>NUCLEOTIDE SEQUENCE</scope>
    <source>
        <strain evidence="1">MNPRO001-30</strain>
        <tissue evidence="1">Meninges</tissue>
    </source>
</reference>
<protein>
    <submittedName>
        <fullName evidence="1">Uncharacterized protein</fullName>
    </submittedName>
</protein>
<comment type="caution">
    <text evidence="1">The sequence shown here is derived from an EMBL/GenBank/DDBJ whole genome shotgun (WGS) entry which is preliminary data.</text>
</comment>
<evidence type="ECO:0000313" key="2">
    <source>
        <dbReference type="Proteomes" id="UP001196413"/>
    </source>
</evidence>
<name>A0AAD5MJD2_PARTN</name>
<dbReference type="AlphaFoldDB" id="A0AAD5MJD2"/>
<organism evidence="1 2">
    <name type="scientific">Parelaphostrongylus tenuis</name>
    <name type="common">Meningeal worm</name>
    <dbReference type="NCBI Taxonomy" id="148309"/>
    <lineage>
        <taxon>Eukaryota</taxon>
        <taxon>Metazoa</taxon>
        <taxon>Ecdysozoa</taxon>
        <taxon>Nematoda</taxon>
        <taxon>Chromadorea</taxon>
        <taxon>Rhabditida</taxon>
        <taxon>Rhabditina</taxon>
        <taxon>Rhabditomorpha</taxon>
        <taxon>Strongyloidea</taxon>
        <taxon>Metastrongylidae</taxon>
        <taxon>Parelaphostrongylus</taxon>
    </lineage>
</organism>
<sequence>MVNVTTTALPIACTKGLEERGLQGHLRTVTSQSGDGYDASVVPDLSRTTGQLSSEIKHDG</sequence>